<dbReference type="Proteomes" id="UP000283762">
    <property type="component" value="Unassembled WGS sequence"/>
</dbReference>
<name>A0A414Q7X4_BACSE</name>
<feature type="chain" id="PRO_5019144355" description="Heavy metal-binding domain-containing protein" evidence="1">
    <location>
        <begin position="19"/>
        <end position="137"/>
    </location>
</feature>
<dbReference type="PROSITE" id="PS51257">
    <property type="entry name" value="PROKAR_LIPOPROTEIN"/>
    <property type="match status" value="1"/>
</dbReference>
<evidence type="ECO:0000313" key="3">
    <source>
        <dbReference type="Proteomes" id="UP000283762"/>
    </source>
</evidence>
<sequence length="137" mass="15709">MKKLLFLFLILLSVTSCKSTYYEIGYSLDYREYVKDPNFVINPTEIGNKDFTPVGPIYLEFHSGNKVKKEDRNYVHEKRSISIGKYYVPTYERMISSAVNKAKEMGANGIISFSIEKIEKGRSNLPVYIISGNAVIY</sequence>
<dbReference type="RefSeq" id="WP_118206895.1">
    <property type="nucleotide sequence ID" value="NZ_QRHJ01000009.1"/>
</dbReference>
<feature type="signal peptide" evidence="1">
    <location>
        <begin position="1"/>
        <end position="18"/>
    </location>
</feature>
<reference evidence="2 3" key="1">
    <citation type="submission" date="2018-08" db="EMBL/GenBank/DDBJ databases">
        <title>A genome reference for cultivated species of the human gut microbiota.</title>
        <authorList>
            <person name="Zou Y."/>
            <person name="Xue W."/>
            <person name="Luo G."/>
        </authorList>
    </citation>
    <scope>NUCLEOTIDE SEQUENCE [LARGE SCALE GENOMIC DNA]</scope>
    <source>
        <strain evidence="2 3">AM25-16</strain>
    </source>
</reference>
<organism evidence="2 3">
    <name type="scientific">Bacteroides stercoris</name>
    <dbReference type="NCBI Taxonomy" id="46506"/>
    <lineage>
        <taxon>Bacteria</taxon>
        <taxon>Pseudomonadati</taxon>
        <taxon>Bacteroidota</taxon>
        <taxon>Bacteroidia</taxon>
        <taxon>Bacteroidales</taxon>
        <taxon>Bacteroidaceae</taxon>
        <taxon>Bacteroides</taxon>
    </lineage>
</organism>
<evidence type="ECO:0000313" key="2">
    <source>
        <dbReference type="EMBL" id="RHF76894.1"/>
    </source>
</evidence>
<proteinExistence type="predicted"/>
<accession>A0A414Q7X4</accession>
<dbReference type="EMBL" id="QRHJ01000009">
    <property type="protein sequence ID" value="RHF76894.1"/>
    <property type="molecule type" value="Genomic_DNA"/>
</dbReference>
<comment type="caution">
    <text evidence="2">The sequence shown here is derived from an EMBL/GenBank/DDBJ whole genome shotgun (WGS) entry which is preliminary data.</text>
</comment>
<dbReference type="AlphaFoldDB" id="A0A414Q7X4"/>
<evidence type="ECO:0008006" key="4">
    <source>
        <dbReference type="Google" id="ProtNLM"/>
    </source>
</evidence>
<keyword evidence="1" id="KW-0732">Signal</keyword>
<protein>
    <recommendedName>
        <fullName evidence="4">Heavy metal-binding domain-containing protein</fullName>
    </recommendedName>
</protein>
<gene>
    <name evidence="2" type="ORF">DW668_04715</name>
</gene>
<evidence type="ECO:0000256" key="1">
    <source>
        <dbReference type="SAM" id="SignalP"/>
    </source>
</evidence>